<comment type="caution">
    <text evidence="6">The sequence shown here is derived from an EMBL/GenBank/DDBJ whole genome shotgun (WGS) entry which is preliminary data.</text>
</comment>
<dbReference type="InterPro" id="IPR036156">
    <property type="entry name" value="Beta-gal/glucu_dom_sf"/>
</dbReference>
<feature type="domain" description="Glycosyl hydrolases family 2 sugar binding" evidence="5">
    <location>
        <begin position="29"/>
        <end position="148"/>
    </location>
</feature>
<protein>
    <submittedName>
        <fullName evidence="6">Beta-galactosidase</fullName>
    </submittedName>
</protein>
<feature type="domain" description="Glycoside hydrolase family 2 immunoglobulin-like beta-sandwich" evidence="3">
    <location>
        <begin position="193"/>
        <end position="299"/>
    </location>
</feature>
<feature type="region of interest" description="Disordered" evidence="2">
    <location>
        <begin position="1"/>
        <end position="23"/>
    </location>
</feature>
<proteinExistence type="inferred from homology"/>
<name>A0ABQ2EV61_9DEIO</name>
<keyword evidence="7" id="KW-1185">Reference proteome</keyword>
<evidence type="ECO:0000259" key="5">
    <source>
        <dbReference type="Pfam" id="PF02837"/>
    </source>
</evidence>
<dbReference type="Pfam" id="PF02836">
    <property type="entry name" value="Glyco_hydro_2_C"/>
    <property type="match status" value="1"/>
</dbReference>
<dbReference type="InterPro" id="IPR006104">
    <property type="entry name" value="Glyco_hydro_2_N"/>
</dbReference>
<evidence type="ECO:0000256" key="1">
    <source>
        <dbReference type="ARBA" id="ARBA00007401"/>
    </source>
</evidence>
<evidence type="ECO:0000256" key="2">
    <source>
        <dbReference type="SAM" id="MobiDB-lite"/>
    </source>
</evidence>
<dbReference type="InterPro" id="IPR051913">
    <property type="entry name" value="GH2_Domain-Containing"/>
</dbReference>
<dbReference type="SUPFAM" id="SSF49303">
    <property type="entry name" value="beta-Galactosidase/glucuronidase domain"/>
    <property type="match status" value="1"/>
</dbReference>
<dbReference type="Pfam" id="PF00703">
    <property type="entry name" value="Glyco_hydro_2"/>
    <property type="match status" value="1"/>
</dbReference>
<dbReference type="SUPFAM" id="SSF49785">
    <property type="entry name" value="Galactose-binding domain-like"/>
    <property type="match status" value="1"/>
</dbReference>
<dbReference type="Pfam" id="PF02837">
    <property type="entry name" value="Glyco_hydro_2_N"/>
    <property type="match status" value="1"/>
</dbReference>
<evidence type="ECO:0000259" key="4">
    <source>
        <dbReference type="Pfam" id="PF02836"/>
    </source>
</evidence>
<accession>A0ABQ2EV61</accession>
<feature type="domain" description="Glycoside hydrolase family 2 catalytic" evidence="4">
    <location>
        <begin position="301"/>
        <end position="455"/>
    </location>
</feature>
<evidence type="ECO:0000313" key="7">
    <source>
        <dbReference type="Proteomes" id="UP000647587"/>
    </source>
</evidence>
<organism evidence="6 7">
    <name type="scientific">Deinococcus malanensis</name>
    <dbReference type="NCBI Taxonomy" id="1706855"/>
    <lineage>
        <taxon>Bacteria</taxon>
        <taxon>Thermotogati</taxon>
        <taxon>Deinococcota</taxon>
        <taxon>Deinococci</taxon>
        <taxon>Deinococcales</taxon>
        <taxon>Deinococcaceae</taxon>
        <taxon>Deinococcus</taxon>
    </lineage>
</organism>
<dbReference type="Proteomes" id="UP000647587">
    <property type="component" value="Unassembled WGS sequence"/>
</dbReference>
<sequence length="637" mass="73573">MKEPHQDRTATASDTRLHPRPQLTRDHWQDLNGVWRFAHDDADNGLRERWFERPEAFDQEIIVPYPPESRASGLRATGYHPVVWYRRTIELVPEDRKGKVLLHFGAVDYRARVWANGHLVAEHEGGHTPFTADLTHALVPEESQVIVVRAEDDPLDMAQPRGKQDWEREPHAIWYHRTTGIWQPVWLEVVPHTFIESIRWTPDVERSRLGFHLRLNKAPDRDMRVRVQLSLQGTRLADDTYTLDAQELLRDIDIRSLHFKDERSDLLWTPRNPNLIDAQISLLDEEEIVDEVGSYAGMRSVGVRDGRFQLNGRAYYLRMVLAQNYWPESHLAAPSEDALRREVELVKELGFNGIRIHQKVEDPRFLYWCDRLGLVVWGEMANAYIFTPEAQRRLTREWQDVLERDYNHPSVVTWVPVNESWGVPNLEGDRAQRSFVRGLYHLTAALDPTRPVIGNDGWEIVEGDILGVHDYALDGATLRERYCSAEALEHTLASVQPARRNFYLAGHHRKGEPVMLTEFGGLSHAPADSDRWWGYGTLPDTDTLLSSYEDLLNAVLDSPVIAGFCYTQLTDTEQETNGLLREDRTPKLDMKRVKAINTRVSRAVQHDVLQEIHALADERRREQMRAQASQPTSVNDR</sequence>
<dbReference type="InterPro" id="IPR008979">
    <property type="entry name" value="Galactose-bd-like_sf"/>
</dbReference>
<evidence type="ECO:0000259" key="3">
    <source>
        <dbReference type="Pfam" id="PF00703"/>
    </source>
</evidence>
<dbReference type="PANTHER" id="PTHR42732">
    <property type="entry name" value="BETA-GALACTOSIDASE"/>
    <property type="match status" value="1"/>
</dbReference>
<dbReference type="SUPFAM" id="SSF51445">
    <property type="entry name" value="(Trans)glycosidases"/>
    <property type="match status" value="1"/>
</dbReference>
<dbReference type="EMBL" id="BMPP01000008">
    <property type="protein sequence ID" value="GGK27162.1"/>
    <property type="molecule type" value="Genomic_DNA"/>
</dbReference>
<dbReference type="InterPro" id="IPR017853">
    <property type="entry name" value="GH"/>
</dbReference>
<reference evidence="7" key="1">
    <citation type="journal article" date="2019" name="Int. J. Syst. Evol. Microbiol.">
        <title>The Global Catalogue of Microorganisms (GCM) 10K type strain sequencing project: providing services to taxonomists for standard genome sequencing and annotation.</title>
        <authorList>
            <consortium name="The Broad Institute Genomics Platform"/>
            <consortium name="The Broad Institute Genome Sequencing Center for Infectious Disease"/>
            <person name="Wu L."/>
            <person name="Ma J."/>
        </authorList>
    </citation>
    <scope>NUCLEOTIDE SEQUENCE [LARGE SCALE GENOMIC DNA]</scope>
    <source>
        <strain evidence="7">JCM 30331</strain>
    </source>
</reference>
<dbReference type="InterPro" id="IPR006102">
    <property type="entry name" value="Ig-like_GH2"/>
</dbReference>
<dbReference type="InterPro" id="IPR006103">
    <property type="entry name" value="Glyco_hydro_2_cat"/>
</dbReference>
<dbReference type="RefSeq" id="WP_189008020.1">
    <property type="nucleotide sequence ID" value="NZ_BMPP01000008.1"/>
</dbReference>
<evidence type="ECO:0000313" key="6">
    <source>
        <dbReference type="EMBL" id="GGK27162.1"/>
    </source>
</evidence>
<dbReference type="Gene3D" id="2.60.120.260">
    <property type="entry name" value="Galactose-binding domain-like"/>
    <property type="match status" value="1"/>
</dbReference>
<dbReference type="PANTHER" id="PTHR42732:SF3">
    <property type="entry name" value="HYDROLASE"/>
    <property type="match status" value="1"/>
</dbReference>
<gene>
    <name evidence="6" type="ORF">GCM10008955_21200</name>
</gene>
<comment type="similarity">
    <text evidence="1">Belongs to the glycosyl hydrolase 2 family.</text>
</comment>
<dbReference type="Gene3D" id="3.20.20.80">
    <property type="entry name" value="Glycosidases"/>
    <property type="match status" value="1"/>
</dbReference>